<dbReference type="SUPFAM" id="SSF48452">
    <property type="entry name" value="TPR-like"/>
    <property type="match status" value="1"/>
</dbReference>
<feature type="domain" description="CS" evidence="4">
    <location>
        <begin position="244"/>
        <end position="331"/>
    </location>
</feature>
<dbReference type="Pfam" id="PF05002">
    <property type="entry name" value="SGS"/>
    <property type="match status" value="1"/>
</dbReference>
<evidence type="ECO:0000256" key="1">
    <source>
        <dbReference type="ARBA" id="ARBA00008509"/>
    </source>
</evidence>
<feature type="region of interest" description="Disordered" evidence="2">
    <location>
        <begin position="205"/>
        <end position="228"/>
    </location>
</feature>
<dbReference type="PROSITE" id="PS51203">
    <property type="entry name" value="CS"/>
    <property type="match status" value="1"/>
</dbReference>
<proteinExistence type="inferred from homology"/>
<dbReference type="AlphaFoldDB" id="T0KTP0"/>
<accession>T0KTP0</accession>
<feature type="region of interest" description="Disordered" evidence="2">
    <location>
        <begin position="420"/>
        <end position="450"/>
    </location>
</feature>
<evidence type="ECO:0000313" key="6">
    <source>
        <dbReference type="Proteomes" id="UP000015530"/>
    </source>
</evidence>
<dbReference type="Gene3D" id="2.60.40.790">
    <property type="match status" value="1"/>
</dbReference>
<dbReference type="Gene3D" id="1.25.40.10">
    <property type="entry name" value="Tetratricopeptide repeat domain"/>
    <property type="match status" value="1"/>
</dbReference>
<dbReference type="Pfam" id="PF04969">
    <property type="entry name" value="CS"/>
    <property type="match status" value="1"/>
</dbReference>
<evidence type="ECO:0000313" key="5">
    <source>
        <dbReference type="EMBL" id="EQB55434.1"/>
    </source>
</evidence>
<name>T0KTP0_COLGC</name>
<dbReference type="CDD" id="cd06466">
    <property type="entry name" value="p23_CS_SGT1_like"/>
    <property type="match status" value="1"/>
</dbReference>
<feature type="domain" description="SGS" evidence="3">
    <location>
        <begin position="364"/>
        <end position="450"/>
    </location>
</feature>
<dbReference type="EMBL" id="AMYD01000936">
    <property type="protein sequence ID" value="EQB55434.1"/>
    <property type="molecule type" value="Genomic_DNA"/>
</dbReference>
<dbReference type="SUPFAM" id="SSF49764">
    <property type="entry name" value="HSP20-like chaperones"/>
    <property type="match status" value="1"/>
</dbReference>
<protein>
    <submittedName>
        <fullName evidence="5">CS domain-containing protein</fullName>
    </submittedName>
</protein>
<dbReference type="STRING" id="1237896.T0KTP0"/>
<dbReference type="InterPro" id="IPR007699">
    <property type="entry name" value="SGS_dom"/>
</dbReference>
<dbReference type="GO" id="GO:0051087">
    <property type="term" value="F:protein-folding chaperone binding"/>
    <property type="evidence" value="ECO:0007669"/>
    <property type="project" value="InterPro"/>
</dbReference>
<dbReference type="PROSITE" id="PS51048">
    <property type="entry name" value="SGS"/>
    <property type="match status" value="1"/>
</dbReference>
<dbReference type="OMA" id="KSGPKNW"/>
<evidence type="ECO:0000256" key="2">
    <source>
        <dbReference type="SAM" id="MobiDB-lite"/>
    </source>
</evidence>
<comment type="similarity">
    <text evidence="1">Belongs to the SGT1 family.</text>
</comment>
<dbReference type="OrthoDB" id="1898560at2759"/>
<dbReference type="InterPro" id="IPR044563">
    <property type="entry name" value="Sgt1-like"/>
</dbReference>
<dbReference type="PANTHER" id="PTHR45862">
    <property type="entry name" value="PROTEIN SGT1 HOMOLOG"/>
    <property type="match status" value="1"/>
</dbReference>
<feature type="region of interest" description="Disordered" evidence="2">
    <location>
        <begin position="334"/>
        <end position="373"/>
    </location>
</feature>
<feature type="compositionally biased region" description="Pro residues" evidence="2">
    <location>
        <begin position="346"/>
        <end position="360"/>
    </location>
</feature>
<gene>
    <name evidence="5" type="ORF">CGLO_04644</name>
</gene>
<dbReference type="Proteomes" id="UP000015530">
    <property type="component" value="Unassembled WGS sequence"/>
</dbReference>
<dbReference type="InterPro" id="IPR007052">
    <property type="entry name" value="CS_dom"/>
</dbReference>
<evidence type="ECO:0000259" key="3">
    <source>
        <dbReference type="PROSITE" id="PS51048"/>
    </source>
</evidence>
<dbReference type="eggNOG" id="KOG1309">
    <property type="taxonomic scope" value="Eukaryota"/>
</dbReference>
<dbReference type="InterPro" id="IPR011990">
    <property type="entry name" value="TPR-like_helical_dom_sf"/>
</dbReference>
<organism evidence="5 6">
    <name type="scientific">Colletotrichum gloeosporioides (strain Cg-14)</name>
    <name type="common">Anthracnose fungus</name>
    <name type="synonym">Glomerella cingulata</name>
    <dbReference type="NCBI Taxonomy" id="1237896"/>
    <lineage>
        <taxon>Eukaryota</taxon>
        <taxon>Fungi</taxon>
        <taxon>Dikarya</taxon>
        <taxon>Ascomycota</taxon>
        <taxon>Pezizomycotina</taxon>
        <taxon>Sordariomycetes</taxon>
        <taxon>Hypocreomycetidae</taxon>
        <taxon>Glomerellales</taxon>
        <taxon>Glomerellaceae</taxon>
        <taxon>Colletotrichum</taxon>
        <taxon>Colletotrichum gloeosporioides species complex</taxon>
    </lineage>
</organism>
<comment type="caution">
    <text evidence="5">The sequence shown here is derived from an EMBL/GenBank/DDBJ whole genome shotgun (WGS) entry which is preliminary data.</text>
</comment>
<evidence type="ECO:0000259" key="4">
    <source>
        <dbReference type="PROSITE" id="PS51203"/>
    </source>
</evidence>
<feature type="compositionally biased region" description="Basic and acidic residues" evidence="2">
    <location>
        <begin position="213"/>
        <end position="228"/>
    </location>
</feature>
<dbReference type="InterPro" id="IPR008978">
    <property type="entry name" value="HSP20-like_chaperone"/>
</dbReference>
<reference evidence="6" key="1">
    <citation type="journal article" date="2013" name="Mol. Plant Microbe Interact.">
        <title>Global aspects of pacC regulation of pathogenicity genes in Colletotrichum gloeosporioides as revealed by transcriptome analysis.</title>
        <authorList>
            <person name="Alkan N."/>
            <person name="Meng X."/>
            <person name="Friedlander G."/>
            <person name="Reuveni E."/>
            <person name="Sukno S."/>
            <person name="Sherman A."/>
            <person name="Thon M."/>
            <person name="Fluhr R."/>
            <person name="Prusky D."/>
        </authorList>
    </citation>
    <scope>NUCLEOTIDE SEQUENCE [LARGE SCALE GENOMIC DNA]</scope>
    <source>
        <strain evidence="6">Cg-14</strain>
    </source>
</reference>
<sequence length="450" mass="48981">MSGSTAASAGMAALEKRDYDTAIAKLTDALKTSRSPLWLAARSKAHNGKGDFARALRDADFSYAAAAARGKRDLMRDAQHRRAVAYMRLGRLADADACAMWVQRMAEQAGVSLSDPALRKPETDERGFSTATKQTILDYRTALEQKKLAQGNSYLADTAPAGLNAAVALRMQILGQMDKLPADDERRKVTASFAPSVSIDDFEKEEAAAAPAKTDKAAKTEAAKEDKDEIKAAAAESVRKPAVQTDVRTDFYQTNTDVMASVYVKNVPKDEFKVEYGEKEIRMSHIPGHDPWYTIPLYGTIDPAGSKHSVKSVKVEFQLKKAAVLKWPKLKAEPSDVNTTTTTPAPAAPAKPVEPAPAPAAGPSYPTSSKSGAKNWDTVLADEKDDDEDKDINLFFKSLYKGATPEQQRAMMKSFTESNGTALSTDWNDVKDRTVETQPPEGVEAKKWEA</sequence>
<dbReference type="HOGENOM" id="CLU_039532_3_1_1"/>